<feature type="chain" id="PRO_5021268017" evidence="1">
    <location>
        <begin position="19"/>
        <end position="495"/>
    </location>
</feature>
<name>A0A4Y9Z327_9APHY</name>
<gene>
    <name evidence="2" type="ORF">EVJ58_g1077</name>
</gene>
<proteinExistence type="predicted"/>
<dbReference type="EMBL" id="SEKV01000033">
    <property type="protein sequence ID" value="TFY68308.1"/>
    <property type="molecule type" value="Genomic_DNA"/>
</dbReference>
<protein>
    <submittedName>
        <fullName evidence="2">Uncharacterized protein</fullName>
    </submittedName>
</protein>
<organism evidence="2 3">
    <name type="scientific">Rhodofomes roseus</name>
    <dbReference type="NCBI Taxonomy" id="34475"/>
    <lineage>
        <taxon>Eukaryota</taxon>
        <taxon>Fungi</taxon>
        <taxon>Dikarya</taxon>
        <taxon>Basidiomycota</taxon>
        <taxon>Agaricomycotina</taxon>
        <taxon>Agaricomycetes</taxon>
        <taxon>Polyporales</taxon>
        <taxon>Rhodofomes</taxon>
    </lineage>
</organism>
<evidence type="ECO:0000256" key="1">
    <source>
        <dbReference type="SAM" id="SignalP"/>
    </source>
</evidence>
<sequence>MRVAFASASFAFLSIVLSTVSIDSESVSGRTLRGTSTVKPRVSLTKHKTHSQPTDYAAFLFRQAEQSVDSTAAAQLRDIQNTMQDIVQEAEDLRGLFLPVHTESFDDIRRGIEEVLADLLEKLKDEFPPPDHAPNHIERKGNASLVLGDLAEQHPYLTETLLVAGIMLIVPESWILHPLFNFFGMSPKGPVKALATGSTSSDFASNIFHEVKGIADKAHHGVNKVVSDATRRLGERATLDHFWHDTLSLGQRAQNYATFLVDEAAKTVDKSTAARLGHVQAMMLTIVSDAEDLRGVIAQMQGNSVDDISHVIEKLFADLFEELKDQFPPPDHAPNHEERRRYVSLVIRRVEEVLIKFCVQHGMQEQHARARLGPIMKHVEDVVVTIGDLAEQHPVLLETILISAIMYIIPESWFLRPLFRLFGMSPEGPIKGSAAAWAQRTFYGGYIPKGSWFSHLQRAGMKAGPWMGPVKQAVGGLLLAGIGTAGRMLAGFGGA</sequence>
<dbReference type="InterPro" id="IPR038213">
    <property type="entry name" value="IFI6/IFI27-like_sf"/>
</dbReference>
<dbReference type="AlphaFoldDB" id="A0A4Y9Z327"/>
<evidence type="ECO:0000313" key="2">
    <source>
        <dbReference type="EMBL" id="TFY68308.1"/>
    </source>
</evidence>
<accession>A0A4Y9Z327</accession>
<reference evidence="2 3" key="1">
    <citation type="submission" date="2019-01" db="EMBL/GenBank/DDBJ databases">
        <title>Genome sequencing of the rare red list fungi Fomitopsis rosea.</title>
        <authorList>
            <person name="Buettner E."/>
            <person name="Kellner H."/>
        </authorList>
    </citation>
    <scope>NUCLEOTIDE SEQUENCE [LARGE SCALE GENOMIC DNA]</scope>
    <source>
        <strain evidence="2 3">DSM 105464</strain>
    </source>
</reference>
<dbReference type="Proteomes" id="UP000298390">
    <property type="component" value="Unassembled WGS sequence"/>
</dbReference>
<keyword evidence="1" id="KW-0732">Signal</keyword>
<dbReference type="Gene3D" id="6.10.110.10">
    <property type="match status" value="1"/>
</dbReference>
<evidence type="ECO:0000313" key="3">
    <source>
        <dbReference type="Proteomes" id="UP000298390"/>
    </source>
</evidence>
<comment type="caution">
    <text evidence="2">The sequence shown here is derived from an EMBL/GenBank/DDBJ whole genome shotgun (WGS) entry which is preliminary data.</text>
</comment>
<feature type="signal peptide" evidence="1">
    <location>
        <begin position="1"/>
        <end position="18"/>
    </location>
</feature>